<evidence type="ECO:0000313" key="2">
    <source>
        <dbReference type="Proteomes" id="UP000054166"/>
    </source>
</evidence>
<dbReference type="HOGENOM" id="CLU_1103142_0_0_1"/>
<dbReference type="EMBL" id="KN833032">
    <property type="protein sequence ID" value="KIM76700.1"/>
    <property type="molecule type" value="Genomic_DNA"/>
</dbReference>
<dbReference type="Proteomes" id="UP000054166">
    <property type="component" value="Unassembled WGS sequence"/>
</dbReference>
<name>A0A0C3EW08_PILCF</name>
<reference evidence="2" key="2">
    <citation type="submission" date="2015-01" db="EMBL/GenBank/DDBJ databases">
        <title>Evolutionary Origins and Diversification of the Mycorrhizal Mutualists.</title>
        <authorList>
            <consortium name="DOE Joint Genome Institute"/>
            <consortium name="Mycorrhizal Genomics Consortium"/>
            <person name="Kohler A."/>
            <person name="Kuo A."/>
            <person name="Nagy L.G."/>
            <person name="Floudas D."/>
            <person name="Copeland A."/>
            <person name="Barry K.W."/>
            <person name="Cichocki N."/>
            <person name="Veneault-Fourrey C."/>
            <person name="LaButti K."/>
            <person name="Lindquist E.A."/>
            <person name="Lipzen A."/>
            <person name="Lundell T."/>
            <person name="Morin E."/>
            <person name="Murat C."/>
            <person name="Riley R."/>
            <person name="Ohm R."/>
            <person name="Sun H."/>
            <person name="Tunlid A."/>
            <person name="Henrissat B."/>
            <person name="Grigoriev I.V."/>
            <person name="Hibbett D.S."/>
            <person name="Martin F."/>
        </authorList>
    </citation>
    <scope>NUCLEOTIDE SEQUENCE [LARGE SCALE GENOMIC DNA]</scope>
    <source>
        <strain evidence="2">F 1598</strain>
    </source>
</reference>
<accession>A0A0C3EW08</accession>
<dbReference type="InParanoid" id="A0A0C3EW08"/>
<evidence type="ECO:0000313" key="1">
    <source>
        <dbReference type="EMBL" id="KIM76700.1"/>
    </source>
</evidence>
<gene>
    <name evidence="1" type="ORF">PILCRDRAFT_639965</name>
</gene>
<sequence>MPVNRSDKVITTSVFDPLFWATNPRDVWPEFRPNKIAHIKRFIMLYEMGEISSRKGAEALRPAHEPGDIMDFARWYLVRLQRFSVPSQVADTVRDLEWIVAHQKKLGKLKGDGLLLLYLGVALTKRGGRDAEAISYFKKGFRQNARNWEGPRDTLWARAFYSRVLCRQGLEQEAVEQREWLRKKVRQNMPTGLSGRRELLPFLLDDGEETNSIVEHIGWDYFRTPEFTDNSGSLFVPVPGGLLMTVVKKPTM</sequence>
<organism evidence="1 2">
    <name type="scientific">Piloderma croceum (strain F 1598)</name>
    <dbReference type="NCBI Taxonomy" id="765440"/>
    <lineage>
        <taxon>Eukaryota</taxon>
        <taxon>Fungi</taxon>
        <taxon>Dikarya</taxon>
        <taxon>Basidiomycota</taxon>
        <taxon>Agaricomycotina</taxon>
        <taxon>Agaricomycetes</taxon>
        <taxon>Agaricomycetidae</taxon>
        <taxon>Atheliales</taxon>
        <taxon>Atheliaceae</taxon>
        <taxon>Piloderma</taxon>
    </lineage>
</organism>
<protein>
    <recommendedName>
        <fullName evidence="3">Tetratricopeptide repeat protein</fullName>
    </recommendedName>
</protein>
<proteinExistence type="predicted"/>
<reference evidence="1 2" key="1">
    <citation type="submission" date="2014-04" db="EMBL/GenBank/DDBJ databases">
        <authorList>
            <consortium name="DOE Joint Genome Institute"/>
            <person name="Kuo A."/>
            <person name="Tarkka M."/>
            <person name="Buscot F."/>
            <person name="Kohler A."/>
            <person name="Nagy L.G."/>
            <person name="Floudas D."/>
            <person name="Copeland A."/>
            <person name="Barry K.W."/>
            <person name="Cichocki N."/>
            <person name="Veneault-Fourrey C."/>
            <person name="LaButti K."/>
            <person name="Lindquist E.A."/>
            <person name="Lipzen A."/>
            <person name="Lundell T."/>
            <person name="Morin E."/>
            <person name="Murat C."/>
            <person name="Sun H."/>
            <person name="Tunlid A."/>
            <person name="Henrissat B."/>
            <person name="Grigoriev I.V."/>
            <person name="Hibbett D.S."/>
            <person name="Martin F."/>
            <person name="Nordberg H.P."/>
            <person name="Cantor M.N."/>
            <person name="Hua S.X."/>
        </authorList>
    </citation>
    <scope>NUCLEOTIDE SEQUENCE [LARGE SCALE GENOMIC DNA]</scope>
    <source>
        <strain evidence="1 2">F 1598</strain>
    </source>
</reference>
<dbReference type="AlphaFoldDB" id="A0A0C3EW08"/>
<evidence type="ECO:0008006" key="3">
    <source>
        <dbReference type="Google" id="ProtNLM"/>
    </source>
</evidence>
<dbReference type="OrthoDB" id="5395091at2759"/>
<keyword evidence="2" id="KW-1185">Reference proteome</keyword>